<dbReference type="RefSeq" id="WP_212533046.1">
    <property type="nucleotide sequence ID" value="NZ_JAGSOG010000306.1"/>
</dbReference>
<keyword evidence="2" id="KW-0812">Transmembrane</keyword>
<evidence type="ECO:0000256" key="1">
    <source>
        <dbReference type="SAM" id="MobiDB-lite"/>
    </source>
</evidence>
<feature type="compositionally biased region" description="Acidic residues" evidence="1">
    <location>
        <begin position="9"/>
        <end position="21"/>
    </location>
</feature>
<keyword evidence="2" id="KW-0472">Membrane</keyword>
<evidence type="ECO:0000256" key="2">
    <source>
        <dbReference type="SAM" id="Phobius"/>
    </source>
</evidence>
<name>A0A941EY52_9ACTN</name>
<accession>A0A941EY52</accession>
<evidence type="ECO:0000313" key="3">
    <source>
        <dbReference type="EMBL" id="MBR7838593.1"/>
    </source>
</evidence>
<comment type="caution">
    <text evidence="3">The sequence shown here is derived from an EMBL/GenBank/DDBJ whole genome shotgun (WGS) entry which is preliminary data.</text>
</comment>
<dbReference type="Proteomes" id="UP000675781">
    <property type="component" value="Unassembled WGS sequence"/>
</dbReference>
<reference evidence="3" key="1">
    <citation type="submission" date="2021-04" db="EMBL/GenBank/DDBJ databases">
        <title>Genome based classification of Actinospica acidithermotolerans sp. nov., an actinobacterium isolated from an Indonesian hot spring.</title>
        <authorList>
            <person name="Kusuma A.B."/>
            <person name="Putra K.E."/>
            <person name="Nafisah S."/>
            <person name="Loh J."/>
            <person name="Nouioui I."/>
            <person name="Goodfellow M."/>
        </authorList>
    </citation>
    <scope>NUCLEOTIDE SEQUENCE</scope>
    <source>
        <strain evidence="3">CSCA 57</strain>
    </source>
</reference>
<dbReference type="AlphaFoldDB" id="A0A941EY52"/>
<gene>
    <name evidence="3" type="ORF">KDL01_35325</name>
</gene>
<keyword evidence="2" id="KW-1133">Transmembrane helix</keyword>
<organism evidence="3 4">
    <name type="scientific">Actinospica durhamensis</name>
    <dbReference type="NCBI Taxonomy" id="1508375"/>
    <lineage>
        <taxon>Bacteria</taxon>
        <taxon>Bacillati</taxon>
        <taxon>Actinomycetota</taxon>
        <taxon>Actinomycetes</taxon>
        <taxon>Catenulisporales</taxon>
        <taxon>Actinospicaceae</taxon>
        <taxon>Actinospica</taxon>
    </lineage>
</organism>
<keyword evidence="4" id="KW-1185">Reference proteome</keyword>
<proteinExistence type="predicted"/>
<sequence>MNNDVHDPDDADDSGPETDLDLDFTSAETVEAPTAHRHRRWWLPAAALVSVLAAVAGGIYAAHWSSQRHQQALQQQVSDLTEVVAHKAGPGLDTAFDFSADAKDGRLTLSSPTTFYVACTAGRAVIGPFTNPCDGKLAVYGPYGSAGTVLHLSLPAAPWALIARPQDQGLVPTPGASPAATGER</sequence>
<dbReference type="EMBL" id="JAGSOG010000306">
    <property type="protein sequence ID" value="MBR7838593.1"/>
    <property type="molecule type" value="Genomic_DNA"/>
</dbReference>
<feature type="region of interest" description="Disordered" evidence="1">
    <location>
        <begin position="1"/>
        <end position="21"/>
    </location>
</feature>
<feature type="transmembrane region" description="Helical" evidence="2">
    <location>
        <begin position="41"/>
        <end position="62"/>
    </location>
</feature>
<evidence type="ECO:0000313" key="4">
    <source>
        <dbReference type="Proteomes" id="UP000675781"/>
    </source>
</evidence>
<protein>
    <submittedName>
        <fullName evidence="3">Uncharacterized protein</fullName>
    </submittedName>
</protein>